<organism evidence="1 2">
    <name type="scientific">Candidatus Nitrosopumilus salarius BD31</name>
    <dbReference type="NCBI Taxonomy" id="859350"/>
    <lineage>
        <taxon>Archaea</taxon>
        <taxon>Nitrososphaerota</taxon>
        <taxon>Nitrososphaeria</taxon>
        <taxon>Nitrosopumilales</taxon>
        <taxon>Nitrosopumilaceae</taxon>
        <taxon>Nitrosopumilus</taxon>
    </lineage>
</organism>
<dbReference type="OrthoDB" id="4903at2157"/>
<sequence>MNDDEKGKRFLELIDEQNNLQWSIVVKLSSLVNSKWSSIDLKNDLESLVEKHSKITKELNSLDNNGSIL</sequence>
<protein>
    <submittedName>
        <fullName evidence="1">Uncharacterized protein</fullName>
    </submittedName>
</protein>
<evidence type="ECO:0000313" key="2">
    <source>
        <dbReference type="Proteomes" id="UP000003423"/>
    </source>
</evidence>
<gene>
    <name evidence="1" type="ORF">BD31_I1663</name>
</gene>
<dbReference type="Proteomes" id="UP000003423">
    <property type="component" value="Unassembled WGS sequence"/>
</dbReference>
<proteinExistence type="predicted"/>
<name>H1EV55_9ARCH</name>
<keyword evidence="2" id="KW-1185">Reference proteome</keyword>
<evidence type="ECO:0000313" key="1">
    <source>
        <dbReference type="EMBL" id="EIJ65588.1"/>
    </source>
</evidence>
<dbReference type="AlphaFoldDB" id="H1EV55"/>
<accession>H1EV55</accession>
<dbReference type="EMBL" id="AEXL02000113">
    <property type="protein sequence ID" value="EIJ65588.1"/>
    <property type="molecule type" value="Genomic_DNA"/>
</dbReference>
<reference evidence="1 2" key="1">
    <citation type="journal article" date="2012" name="J. Bacteriol.">
        <title>Genome sequence of "Candidatus Nitrosopumilus salaria" BD31, an ammonia-oxidizing archaeon from the San Francisco Bay estuary.</title>
        <authorList>
            <person name="Mosier A.C."/>
            <person name="Allen E.E."/>
            <person name="Kim M."/>
            <person name="Ferriera S."/>
            <person name="Francis C.A."/>
        </authorList>
    </citation>
    <scope>NUCLEOTIDE SEQUENCE [LARGE SCALE GENOMIC DNA]</scope>
    <source>
        <strain evidence="1 2">BD31</strain>
    </source>
</reference>
<dbReference type="PATRIC" id="fig|859350.6.peg.1359"/>
<dbReference type="RefSeq" id="WP_008300215.1">
    <property type="nucleotide sequence ID" value="NZ_AEXL02000113.1"/>
</dbReference>
<comment type="caution">
    <text evidence="1">The sequence shown here is derived from an EMBL/GenBank/DDBJ whole genome shotgun (WGS) entry which is preliminary data.</text>
</comment>